<comment type="caution">
    <text evidence="1">The sequence shown here is derived from an EMBL/GenBank/DDBJ whole genome shotgun (WGS) entry which is preliminary data.</text>
</comment>
<dbReference type="Proteomes" id="UP000297452">
    <property type="component" value="Unassembled WGS sequence"/>
</dbReference>
<proteinExistence type="predicted"/>
<keyword evidence="2" id="KW-1185">Reference proteome</keyword>
<sequence>MTWYESLNTSHPLDGDLAVKAEENCGLDVLLRSNKSLQFWKTLAILFQSARSFIDNSVEVCWLPGACHLPFFYQFFKLLDDGPFSLNLVEAADDDKWNSQK</sequence>
<dbReference type="AlphaFoldDB" id="A0A4Z1H457"/>
<dbReference type="EMBL" id="PQXJ01002032">
    <property type="protein sequence ID" value="TGO43565.1"/>
    <property type="molecule type" value="Genomic_DNA"/>
</dbReference>
<evidence type="ECO:0000313" key="1">
    <source>
        <dbReference type="EMBL" id="TGO43565.1"/>
    </source>
</evidence>
<organism evidence="1 2">
    <name type="scientific">Botryotinia narcissicola</name>
    <dbReference type="NCBI Taxonomy" id="278944"/>
    <lineage>
        <taxon>Eukaryota</taxon>
        <taxon>Fungi</taxon>
        <taxon>Dikarya</taxon>
        <taxon>Ascomycota</taxon>
        <taxon>Pezizomycotina</taxon>
        <taxon>Leotiomycetes</taxon>
        <taxon>Helotiales</taxon>
        <taxon>Sclerotiniaceae</taxon>
        <taxon>Botryotinia</taxon>
    </lineage>
</organism>
<gene>
    <name evidence="1" type="ORF">BOTNAR_2039g00010</name>
</gene>
<protein>
    <submittedName>
        <fullName evidence="1">Uncharacterized protein</fullName>
    </submittedName>
</protein>
<evidence type="ECO:0000313" key="2">
    <source>
        <dbReference type="Proteomes" id="UP000297452"/>
    </source>
</evidence>
<name>A0A4Z1H457_9HELO</name>
<accession>A0A4Z1H457</accession>
<dbReference type="OrthoDB" id="10287615at2759"/>
<reference evidence="1 2" key="1">
    <citation type="submission" date="2017-12" db="EMBL/GenBank/DDBJ databases">
        <title>Comparative genomics of Botrytis spp.</title>
        <authorList>
            <person name="Valero-Jimenez C.A."/>
            <person name="Tapia P."/>
            <person name="Veloso J."/>
            <person name="Silva-Moreno E."/>
            <person name="Staats M."/>
            <person name="Valdes J.H."/>
            <person name="Van Kan J.A.L."/>
        </authorList>
    </citation>
    <scope>NUCLEOTIDE SEQUENCE [LARGE SCALE GENOMIC DNA]</scope>
    <source>
        <strain evidence="1 2">MUCL2120</strain>
    </source>
</reference>